<dbReference type="Pfam" id="PF03869">
    <property type="entry name" value="Arc"/>
    <property type="match status" value="1"/>
</dbReference>
<keyword evidence="2" id="KW-0238">DNA-binding</keyword>
<keyword evidence="3" id="KW-1185">Reference proteome</keyword>
<organism evidence="2 3">
    <name type="scientific">Candidatus Thiothrix phosphatis</name>
    <dbReference type="NCBI Taxonomy" id="3112415"/>
    <lineage>
        <taxon>Bacteria</taxon>
        <taxon>Pseudomonadati</taxon>
        <taxon>Pseudomonadota</taxon>
        <taxon>Gammaproteobacteria</taxon>
        <taxon>Thiotrichales</taxon>
        <taxon>Thiotrichaceae</taxon>
        <taxon>Thiothrix</taxon>
    </lineage>
</organism>
<evidence type="ECO:0000313" key="2">
    <source>
        <dbReference type="EMBL" id="MEB4590045.1"/>
    </source>
</evidence>
<dbReference type="RefSeq" id="WP_324693277.1">
    <property type="nucleotide sequence ID" value="NZ_JAYMYJ010000029.1"/>
</dbReference>
<feature type="domain" description="Arc-like DNA binding" evidence="1">
    <location>
        <begin position="10"/>
        <end position="39"/>
    </location>
</feature>
<dbReference type="InterPro" id="IPR013321">
    <property type="entry name" value="Arc_rbn_hlx_hlx"/>
</dbReference>
<name>A0ABU6CTC5_9GAMM</name>
<accession>A0ABU6CTC5</accession>
<dbReference type="InterPro" id="IPR005569">
    <property type="entry name" value="Arc_DNA-bd_dom"/>
</dbReference>
<dbReference type="Gene3D" id="1.10.1220.10">
    <property type="entry name" value="Met repressor-like"/>
    <property type="match status" value="1"/>
</dbReference>
<gene>
    <name evidence="2" type="ORF">VSS37_03545</name>
</gene>
<dbReference type="EMBL" id="JAYMYJ010000029">
    <property type="protein sequence ID" value="MEB4590045.1"/>
    <property type="molecule type" value="Genomic_DNA"/>
</dbReference>
<dbReference type="Proteomes" id="UP001308005">
    <property type="component" value="Unassembled WGS sequence"/>
</dbReference>
<dbReference type="GO" id="GO:0003677">
    <property type="term" value="F:DNA binding"/>
    <property type="evidence" value="ECO:0007669"/>
    <property type="project" value="UniProtKB-KW"/>
</dbReference>
<dbReference type="SUPFAM" id="SSF47598">
    <property type="entry name" value="Ribbon-helix-helix"/>
    <property type="match status" value="1"/>
</dbReference>
<proteinExistence type="predicted"/>
<evidence type="ECO:0000313" key="3">
    <source>
        <dbReference type="Proteomes" id="UP001308005"/>
    </source>
</evidence>
<dbReference type="InterPro" id="IPR010985">
    <property type="entry name" value="Ribbon_hlx_hlx"/>
</dbReference>
<sequence length="78" mass="8908">MAEKEFTQTQIRLPTALYNELKESAEENFRSLNGELLFWIQLGMGKFAPPTSADEIRRIVQEELDRRGMVAPVRGLLG</sequence>
<reference evidence="3" key="1">
    <citation type="submission" date="2023-07" db="EMBL/GenBank/DDBJ databases">
        <title>The carbon used by Thiothrix.</title>
        <authorList>
            <person name="Chen L."/>
        </authorList>
    </citation>
    <scope>NUCLEOTIDE SEQUENCE [LARGE SCALE GENOMIC DNA]</scope>
</reference>
<comment type="caution">
    <text evidence="2">The sequence shown here is derived from an EMBL/GenBank/DDBJ whole genome shotgun (WGS) entry which is preliminary data.</text>
</comment>
<evidence type="ECO:0000259" key="1">
    <source>
        <dbReference type="Pfam" id="PF03869"/>
    </source>
</evidence>
<protein>
    <submittedName>
        <fullName evidence="2">Arc family DNA-binding protein</fullName>
    </submittedName>
</protein>